<evidence type="ECO:0000313" key="3">
    <source>
        <dbReference type="Proteomes" id="UP000799437"/>
    </source>
</evidence>
<evidence type="ECO:0000313" key="2">
    <source>
        <dbReference type="EMBL" id="KAF2757933.1"/>
    </source>
</evidence>
<feature type="region of interest" description="Disordered" evidence="1">
    <location>
        <begin position="119"/>
        <end position="163"/>
    </location>
</feature>
<proteinExistence type="predicted"/>
<name>A0A6A6W5Q6_9PEZI</name>
<protein>
    <submittedName>
        <fullName evidence="2">Uncharacterized protein</fullName>
    </submittedName>
</protein>
<feature type="compositionally biased region" description="Acidic residues" evidence="1">
    <location>
        <begin position="119"/>
        <end position="143"/>
    </location>
</feature>
<dbReference type="GeneID" id="54482206"/>
<reference evidence="2" key="1">
    <citation type="journal article" date="2020" name="Stud. Mycol.">
        <title>101 Dothideomycetes genomes: a test case for predicting lifestyles and emergence of pathogens.</title>
        <authorList>
            <person name="Haridas S."/>
            <person name="Albert R."/>
            <person name="Binder M."/>
            <person name="Bloem J."/>
            <person name="Labutti K."/>
            <person name="Salamov A."/>
            <person name="Andreopoulos B."/>
            <person name="Baker S."/>
            <person name="Barry K."/>
            <person name="Bills G."/>
            <person name="Bluhm B."/>
            <person name="Cannon C."/>
            <person name="Castanera R."/>
            <person name="Culley D."/>
            <person name="Daum C."/>
            <person name="Ezra D."/>
            <person name="Gonzalez J."/>
            <person name="Henrissat B."/>
            <person name="Kuo A."/>
            <person name="Liang C."/>
            <person name="Lipzen A."/>
            <person name="Lutzoni F."/>
            <person name="Magnuson J."/>
            <person name="Mondo S."/>
            <person name="Nolan M."/>
            <person name="Ohm R."/>
            <person name="Pangilinan J."/>
            <person name="Park H.-J."/>
            <person name="Ramirez L."/>
            <person name="Alfaro M."/>
            <person name="Sun H."/>
            <person name="Tritt A."/>
            <person name="Yoshinaga Y."/>
            <person name="Zwiers L.-H."/>
            <person name="Turgeon B."/>
            <person name="Goodwin S."/>
            <person name="Spatafora J."/>
            <person name="Crous P."/>
            <person name="Grigoriev I."/>
        </authorList>
    </citation>
    <scope>NUCLEOTIDE SEQUENCE</scope>
    <source>
        <strain evidence="2">CBS 121739</strain>
    </source>
</reference>
<sequence>MSYGSAGSIKVSTCKSVSISKGRASIDQMLAGAAVGVGQADTTQDGTGYIDGGLVTFGGFKSFPKLLTGESDLLTAREGSVRVGCGCDTTDDIPGTNSDDMVVIWEDSVVDLAPEFADAEFAEEDPGTEEDSGINEDSGIEEYPEIKEGSEAEDGLVDAVRDV</sequence>
<keyword evidence="3" id="KW-1185">Reference proteome</keyword>
<gene>
    <name evidence="2" type="ORF">EJ05DRAFT_372246</name>
</gene>
<accession>A0A6A6W5Q6</accession>
<dbReference type="AlphaFoldDB" id="A0A6A6W5Q6"/>
<dbReference type="EMBL" id="ML996572">
    <property type="protein sequence ID" value="KAF2757933.1"/>
    <property type="molecule type" value="Genomic_DNA"/>
</dbReference>
<dbReference type="Proteomes" id="UP000799437">
    <property type="component" value="Unassembled WGS sequence"/>
</dbReference>
<evidence type="ECO:0000256" key="1">
    <source>
        <dbReference type="SAM" id="MobiDB-lite"/>
    </source>
</evidence>
<dbReference type="RefSeq" id="XP_033600384.1">
    <property type="nucleotide sequence ID" value="XM_033741152.1"/>
</dbReference>
<organism evidence="2 3">
    <name type="scientific">Pseudovirgaria hyperparasitica</name>
    <dbReference type="NCBI Taxonomy" id="470096"/>
    <lineage>
        <taxon>Eukaryota</taxon>
        <taxon>Fungi</taxon>
        <taxon>Dikarya</taxon>
        <taxon>Ascomycota</taxon>
        <taxon>Pezizomycotina</taxon>
        <taxon>Dothideomycetes</taxon>
        <taxon>Dothideomycetes incertae sedis</taxon>
        <taxon>Acrospermales</taxon>
        <taxon>Acrospermaceae</taxon>
        <taxon>Pseudovirgaria</taxon>
    </lineage>
</organism>